<dbReference type="EMBL" id="AVOT02009174">
    <property type="protein sequence ID" value="MBW0487532.1"/>
    <property type="molecule type" value="Genomic_DNA"/>
</dbReference>
<accession>A0A9Q3CS88</accession>
<dbReference type="AlphaFoldDB" id="A0A9Q3CS88"/>
<evidence type="ECO:0000313" key="1">
    <source>
        <dbReference type="EMBL" id="MBW0487532.1"/>
    </source>
</evidence>
<name>A0A9Q3CS88_9BASI</name>
<evidence type="ECO:0000313" key="2">
    <source>
        <dbReference type="Proteomes" id="UP000765509"/>
    </source>
</evidence>
<gene>
    <name evidence="1" type="ORF">O181_027247</name>
</gene>
<keyword evidence="2" id="KW-1185">Reference proteome</keyword>
<comment type="caution">
    <text evidence="1">The sequence shown here is derived from an EMBL/GenBank/DDBJ whole genome shotgun (WGS) entry which is preliminary data.</text>
</comment>
<sequence length="161" mass="17421">MVTFSGPNSRIPNQGPKIHDQFCRRTVQLISLAIHGSHPKTIPGPQPPGPAVDGLAILSGLFQGPLSEVIHHSISFQGSKYFNTPWTAQLAHTGSNQSTCMSLGQFIFHCGNSIKNFNFQDGQNCIGPIQTIQPVTYLPGSVFQLFTYTGHLSSPGDLFPC</sequence>
<protein>
    <submittedName>
        <fullName evidence="1">Uncharacterized protein</fullName>
    </submittedName>
</protein>
<reference evidence="1" key="1">
    <citation type="submission" date="2021-03" db="EMBL/GenBank/DDBJ databases">
        <title>Draft genome sequence of rust myrtle Austropuccinia psidii MF-1, a brazilian biotype.</title>
        <authorList>
            <person name="Quecine M.C."/>
            <person name="Pachon D.M.R."/>
            <person name="Bonatelli M.L."/>
            <person name="Correr F.H."/>
            <person name="Franceschini L.M."/>
            <person name="Leite T.F."/>
            <person name="Margarido G.R.A."/>
            <person name="Almeida C.A."/>
            <person name="Ferrarezi J.A."/>
            <person name="Labate C.A."/>
        </authorList>
    </citation>
    <scope>NUCLEOTIDE SEQUENCE</scope>
    <source>
        <strain evidence="1">MF-1</strain>
    </source>
</reference>
<organism evidence="1 2">
    <name type="scientific">Austropuccinia psidii MF-1</name>
    <dbReference type="NCBI Taxonomy" id="1389203"/>
    <lineage>
        <taxon>Eukaryota</taxon>
        <taxon>Fungi</taxon>
        <taxon>Dikarya</taxon>
        <taxon>Basidiomycota</taxon>
        <taxon>Pucciniomycotina</taxon>
        <taxon>Pucciniomycetes</taxon>
        <taxon>Pucciniales</taxon>
        <taxon>Sphaerophragmiaceae</taxon>
        <taxon>Austropuccinia</taxon>
    </lineage>
</organism>
<proteinExistence type="predicted"/>
<dbReference type="Proteomes" id="UP000765509">
    <property type="component" value="Unassembled WGS sequence"/>
</dbReference>